<dbReference type="InterPro" id="IPR008557">
    <property type="entry name" value="PhoX"/>
</dbReference>
<proteinExistence type="predicted"/>
<keyword evidence="2" id="KW-0812">Transmembrane</keyword>
<keyword evidence="2" id="KW-1133">Transmembrane helix</keyword>
<dbReference type="InterPro" id="IPR006311">
    <property type="entry name" value="TAT_signal"/>
</dbReference>
<dbReference type="SUPFAM" id="SSF63829">
    <property type="entry name" value="Calcium-dependent phosphotriesterase"/>
    <property type="match status" value="1"/>
</dbReference>
<evidence type="ECO:0000313" key="3">
    <source>
        <dbReference type="EMBL" id="MDX8483574.1"/>
    </source>
</evidence>
<dbReference type="PROSITE" id="PS51318">
    <property type="entry name" value="TAT"/>
    <property type="match status" value="1"/>
</dbReference>
<protein>
    <submittedName>
        <fullName evidence="3">PhoX family phosphatase</fullName>
    </submittedName>
</protein>
<dbReference type="EMBL" id="JAVIIV010000001">
    <property type="protein sequence ID" value="MDX8483574.1"/>
    <property type="molecule type" value="Genomic_DNA"/>
</dbReference>
<comment type="caution">
    <text evidence="3">The sequence shown here is derived from an EMBL/GenBank/DDBJ whole genome shotgun (WGS) entry which is preliminary data.</text>
</comment>
<keyword evidence="4" id="KW-1185">Reference proteome</keyword>
<evidence type="ECO:0000313" key="4">
    <source>
        <dbReference type="Proteomes" id="UP001280156"/>
    </source>
</evidence>
<dbReference type="Proteomes" id="UP001280156">
    <property type="component" value="Unassembled WGS sequence"/>
</dbReference>
<accession>A0ABU4Y9G5</accession>
<dbReference type="PANTHER" id="PTHR35399">
    <property type="entry name" value="SLR8030 PROTEIN"/>
    <property type="match status" value="1"/>
</dbReference>
<organism evidence="3 4">
    <name type="scientific">Mesorhizobium humile</name>
    <dbReference type="NCBI Taxonomy" id="3072313"/>
    <lineage>
        <taxon>Bacteria</taxon>
        <taxon>Pseudomonadati</taxon>
        <taxon>Pseudomonadota</taxon>
        <taxon>Alphaproteobacteria</taxon>
        <taxon>Hyphomicrobiales</taxon>
        <taxon>Phyllobacteriaceae</taxon>
        <taxon>Mesorhizobium</taxon>
    </lineage>
</organism>
<feature type="compositionally biased region" description="Polar residues" evidence="1">
    <location>
        <begin position="1"/>
        <end position="14"/>
    </location>
</feature>
<dbReference type="PANTHER" id="PTHR35399:SF2">
    <property type="entry name" value="DUF839 DOMAIN-CONTAINING PROTEIN"/>
    <property type="match status" value="1"/>
</dbReference>
<sequence length="665" mass="72080">MTVTPETRFRTSQLEENDGPPVNPTDNRTMGEIIAARFSRRGFLMGSLAVSAIAATVSPLALVAADEARAAEGSAFKFDELETGIDDRHHVAPGYDADVLLRWGDPLFADSPEFDPTKQSAEAQARQFGYNNDYVGYIPIDGSAEHGLLVVNHEYTNPHLMFPGIVSVVEKDGKKKAEVAPLSKQQVDVEMAAHGGTIVEIRKQDGKWQVVRDGKLNRRITSNTEMALSGPAAGHDRLKTNADPSGAKVIGTLNNCAGGVTPWGTYVMAEENIHGYFSGDLPAGHKEAANYKRLGIPEGAYEWGAHYDRFNLAREPNEPNRFGWIVEVDVNDPNSVPRKRTAMGRFKHEGAESIVTKDGRVVFYLGDDERFDYVYKFVTAGKFNPDDRAANMNLLDDGTLHAAKFAEDGSVEWMPIVFGQGPLTAENGFASQADVLIETRRAADLLGATKMDRPEDIQPNAANGKVYVMLTNNSKRKAEQVDAANPRADNTFGHIIEIVEDGGDFAAAKGKWEVLLKCGDPSVADVGATFSTATTAHGWFGMPDNCAVDSAGRLWVATDGQGPKATGRTDGLWAVDTEGLARATSKLFFRVPIGAEMCGPLFAPDDQTAFVAVQHPGDGGEDWEGFGRPSYYEDPSTRWPDFKPDMPVRPSVVAITKQGGGKIAV</sequence>
<name>A0ABU4Y9G5_9HYPH</name>
<dbReference type="Pfam" id="PF05787">
    <property type="entry name" value="PhoX"/>
    <property type="match status" value="1"/>
</dbReference>
<feature type="transmembrane region" description="Helical" evidence="2">
    <location>
        <begin position="43"/>
        <end position="65"/>
    </location>
</feature>
<reference evidence="3 4" key="1">
    <citation type="submission" date="2023-08" db="EMBL/GenBank/DDBJ databases">
        <title>Implementing the SeqCode for naming new Mesorhizobium species isolated from Vachellia karroo root nodules.</title>
        <authorList>
            <person name="Van Lill M."/>
        </authorList>
    </citation>
    <scope>NUCLEOTIDE SEQUENCE [LARGE SCALE GENOMIC DNA]</scope>
    <source>
        <strain evidence="3 4">VK2B</strain>
    </source>
</reference>
<gene>
    <name evidence="3" type="ORF">RFM52_00085</name>
</gene>
<dbReference type="RefSeq" id="WP_320293840.1">
    <property type="nucleotide sequence ID" value="NZ_JAVIIU010000002.1"/>
</dbReference>
<feature type="region of interest" description="Disordered" evidence="1">
    <location>
        <begin position="1"/>
        <end position="28"/>
    </location>
</feature>
<keyword evidence="2" id="KW-0472">Membrane</keyword>
<evidence type="ECO:0000256" key="1">
    <source>
        <dbReference type="SAM" id="MobiDB-lite"/>
    </source>
</evidence>
<evidence type="ECO:0000256" key="2">
    <source>
        <dbReference type="SAM" id="Phobius"/>
    </source>
</evidence>